<evidence type="ECO:0000313" key="18">
    <source>
        <dbReference type="Proteomes" id="UP000007041"/>
    </source>
</evidence>
<sequence length="343" mass="38067">MNRGELMNFFNKTKDINKENNNMDKNIDEIKIEDSDSVLLDVSGLSVSFNQYIKNLKQVELNVIHDLNLTVKKGEIVAVVGSSGSGKSLLAHAILGILPSNAIVSGNIAYNGELLNDKRKKQLRGREITFIPQSVNYLDPLMKVGKQVQIGMDKKDASKNQKKLFSRYGLKSKDEVKYPFELSGGMLRRVLISTSIRPEANLIIADEPTPGLHPEALEETKNQIKELANQGKGVIMITHDIKSALDIADKIAVFYAGSTLEVALVSDFEGEGENLRHPYTKALWQSLPQNGFKVTEGSQPMANKLPSGCLYSPRCENTCSVCKDERPKMREIRNGMVRCNNAT</sequence>
<dbReference type="SUPFAM" id="SSF52540">
    <property type="entry name" value="P-loop containing nucleoside triphosphate hydrolases"/>
    <property type="match status" value="1"/>
</dbReference>
<organism evidence="17 18">
    <name type="scientific">Acetoanaerobium sticklandii (strain ATCC 12662 / DSM 519 / JCM 1433 / CCUG 9281 / NCIMB 10654 / HF)</name>
    <name type="common">Clostridium sticklandii</name>
    <dbReference type="NCBI Taxonomy" id="499177"/>
    <lineage>
        <taxon>Bacteria</taxon>
        <taxon>Bacillati</taxon>
        <taxon>Bacillota</taxon>
        <taxon>Clostridia</taxon>
        <taxon>Peptostreptococcales</taxon>
        <taxon>Filifactoraceae</taxon>
        <taxon>Acetoanaerobium</taxon>
    </lineage>
</organism>
<dbReference type="InterPro" id="IPR003439">
    <property type="entry name" value="ABC_transporter-like_ATP-bd"/>
</dbReference>
<gene>
    <name evidence="17" type="ordered locus">CLOST_0880</name>
</gene>
<dbReference type="AlphaFoldDB" id="E3PX40"/>
<keyword evidence="9" id="KW-0406">Ion transport</keyword>
<dbReference type="GO" id="GO:0016887">
    <property type="term" value="F:ATP hydrolysis activity"/>
    <property type="evidence" value="ECO:0007669"/>
    <property type="project" value="InterPro"/>
</dbReference>
<keyword evidence="8" id="KW-1278">Translocase</keyword>
<accession>E3PX40</accession>
<proteinExistence type="inferred from homology"/>
<dbReference type="GO" id="GO:0015413">
    <property type="term" value="F:ABC-type nickel transporter activity"/>
    <property type="evidence" value="ECO:0007669"/>
    <property type="project" value="UniProtKB-EC"/>
</dbReference>
<dbReference type="NCBIfam" id="TIGR01727">
    <property type="entry name" value="oligo_HPY"/>
    <property type="match status" value="1"/>
</dbReference>
<dbReference type="HOGENOM" id="CLU_000604_1_23_9"/>
<dbReference type="PROSITE" id="PS50893">
    <property type="entry name" value="ABC_TRANSPORTER_2"/>
    <property type="match status" value="1"/>
</dbReference>
<keyword evidence="6" id="KW-0547">Nucleotide-binding</keyword>
<dbReference type="eggNOG" id="COG0444">
    <property type="taxonomic scope" value="Bacteria"/>
</dbReference>
<dbReference type="STRING" id="1511.CLOST_0880"/>
<evidence type="ECO:0000256" key="10">
    <source>
        <dbReference type="ARBA" id="ARBA00023112"/>
    </source>
</evidence>
<comment type="subunit">
    <text evidence="12">The complex is composed of two ATP-binding proteins (NikD and NikE), two transmembrane proteins (NikB and NikC) and a solute-binding protein (NikA).</text>
</comment>
<evidence type="ECO:0000256" key="2">
    <source>
        <dbReference type="ARBA" id="ARBA00005417"/>
    </source>
</evidence>
<keyword evidence="10" id="KW-0921">Nickel transport</keyword>
<evidence type="ECO:0000313" key="17">
    <source>
        <dbReference type="EMBL" id="CBH21005.1"/>
    </source>
</evidence>
<keyword evidence="3" id="KW-0813">Transport</keyword>
<evidence type="ECO:0000256" key="8">
    <source>
        <dbReference type="ARBA" id="ARBA00022967"/>
    </source>
</evidence>
<dbReference type="PANTHER" id="PTHR43297:SF13">
    <property type="entry name" value="NICKEL ABC TRANSPORTER, ATP-BINDING PROTEIN"/>
    <property type="match status" value="1"/>
</dbReference>
<evidence type="ECO:0000256" key="4">
    <source>
        <dbReference type="ARBA" id="ARBA00022475"/>
    </source>
</evidence>
<dbReference type="InterPro" id="IPR003593">
    <property type="entry name" value="AAA+_ATPase"/>
</dbReference>
<dbReference type="InterPro" id="IPR027417">
    <property type="entry name" value="P-loop_NTPase"/>
</dbReference>
<evidence type="ECO:0000256" key="14">
    <source>
        <dbReference type="ARBA" id="ARBA00044143"/>
    </source>
</evidence>
<feature type="domain" description="ABC transporter" evidence="16">
    <location>
        <begin position="47"/>
        <end position="281"/>
    </location>
</feature>
<evidence type="ECO:0000256" key="3">
    <source>
        <dbReference type="ARBA" id="ARBA00022448"/>
    </source>
</evidence>
<evidence type="ECO:0000256" key="11">
    <source>
        <dbReference type="ARBA" id="ARBA00023136"/>
    </source>
</evidence>
<dbReference type="BioCyc" id="CSTI499177:GJE9-923-MONOMER"/>
<dbReference type="SMART" id="SM00382">
    <property type="entry name" value="AAA"/>
    <property type="match status" value="1"/>
</dbReference>
<dbReference type="GO" id="GO:0005886">
    <property type="term" value="C:plasma membrane"/>
    <property type="evidence" value="ECO:0007669"/>
    <property type="project" value="UniProtKB-SubCell"/>
</dbReference>
<keyword evidence="11" id="KW-0472">Membrane</keyword>
<evidence type="ECO:0000256" key="9">
    <source>
        <dbReference type="ARBA" id="ARBA00023065"/>
    </source>
</evidence>
<evidence type="ECO:0000259" key="16">
    <source>
        <dbReference type="PROSITE" id="PS50893"/>
    </source>
</evidence>
<evidence type="ECO:0000256" key="7">
    <source>
        <dbReference type="ARBA" id="ARBA00022840"/>
    </source>
</evidence>
<dbReference type="EMBL" id="FP565809">
    <property type="protein sequence ID" value="CBH21005.1"/>
    <property type="molecule type" value="Genomic_DNA"/>
</dbReference>
<keyword evidence="18" id="KW-1185">Reference proteome</keyword>
<dbReference type="Pfam" id="PF08352">
    <property type="entry name" value="oligo_HPY"/>
    <property type="match status" value="1"/>
</dbReference>
<dbReference type="PROSITE" id="PS00211">
    <property type="entry name" value="ABC_TRANSPORTER_1"/>
    <property type="match status" value="1"/>
</dbReference>
<comment type="similarity">
    <text evidence="2">Belongs to the ABC transporter superfamily.</text>
</comment>
<dbReference type="InterPro" id="IPR013563">
    <property type="entry name" value="Oligopep_ABC_C"/>
</dbReference>
<dbReference type="GO" id="GO:0015833">
    <property type="term" value="P:peptide transport"/>
    <property type="evidence" value="ECO:0007669"/>
    <property type="project" value="InterPro"/>
</dbReference>
<name>E3PX40_ACESD</name>
<dbReference type="GO" id="GO:0005524">
    <property type="term" value="F:ATP binding"/>
    <property type="evidence" value="ECO:0007669"/>
    <property type="project" value="UniProtKB-KW"/>
</dbReference>
<dbReference type="Proteomes" id="UP000007041">
    <property type="component" value="Chromosome"/>
</dbReference>
<protein>
    <recommendedName>
        <fullName evidence="14">Nickel import system ATP-binding protein NikD</fullName>
        <ecNumber evidence="13">7.2.2.11</ecNumber>
    </recommendedName>
</protein>
<dbReference type="KEGG" id="cst:CLOST_0880"/>
<dbReference type="Gene3D" id="3.40.50.300">
    <property type="entry name" value="P-loop containing nucleotide triphosphate hydrolases"/>
    <property type="match status" value="1"/>
</dbReference>
<keyword evidence="7" id="KW-0067">ATP-binding</keyword>
<evidence type="ECO:0000256" key="13">
    <source>
        <dbReference type="ARBA" id="ARBA00039098"/>
    </source>
</evidence>
<evidence type="ECO:0000256" key="15">
    <source>
        <dbReference type="ARBA" id="ARBA00048610"/>
    </source>
</evidence>
<dbReference type="InterPro" id="IPR017871">
    <property type="entry name" value="ABC_transporter-like_CS"/>
</dbReference>
<keyword evidence="4" id="KW-1003">Cell membrane</keyword>
<dbReference type="InterPro" id="IPR050388">
    <property type="entry name" value="ABC_Ni/Peptide_Import"/>
</dbReference>
<evidence type="ECO:0000256" key="12">
    <source>
        <dbReference type="ARBA" id="ARBA00038669"/>
    </source>
</evidence>
<comment type="catalytic activity">
    <reaction evidence="15">
        <text>Ni(2+)(out) + ATP + H2O = Ni(2+)(in) + ADP + phosphate + H(+)</text>
        <dbReference type="Rhea" id="RHEA:15557"/>
        <dbReference type="ChEBI" id="CHEBI:15377"/>
        <dbReference type="ChEBI" id="CHEBI:15378"/>
        <dbReference type="ChEBI" id="CHEBI:30616"/>
        <dbReference type="ChEBI" id="CHEBI:43474"/>
        <dbReference type="ChEBI" id="CHEBI:49786"/>
        <dbReference type="ChEBI" id="CHEBI:456216"/>
        <dbReference type="EC" id="7.2.2.11"/>
    </reaction>
    <physiologicalReaction direction="left-to-right" evidence="15">
        <dbReference type="Rhea" id="RHEA:15558"/>
    </physiologicalReaction>
</comment>
<evidence type="ECO:0000256" key="1">
    <source>
        <dbReference type="ARBA" id="ARBA00004202"/>
    </source>
</evidence>
<dbReference type="EC" id="7.2.2.11" evidence="13"/>
<dbReference type="Pfam" id="PF00005">
    <property type="entry name" value="ABC_tran"/>
    <property type="match status" value="1"/>
</dbReference>
<reference evidence="18" key="1">
    <citation type="journal article" date="2010" name="BMC Genomics">
        <title>Clostridium sticklandii, a specialist in amino acid degradation:revisiting its metabolism through its genome sequence.</title>
        <authorList>
            <person name="Fonknechten N."/>
            <person name="Chaussonnerie S."/>
            <person name="Tricot S."/>
            <person name="Lajus A."/>
            <person name="Andreesen J.R."/>
            <person name="Perchat N."/>
            <person name="Pelletier E."/>
            <person name="Gouyvenoux M."/>
            <person name="Barbe V."/>
            <person name="Salanoubat M."/>
            <person name="Le Paslier D."/>
            <person name="Weissenbach J."/>
            <person name="Cohen G.N."/>
            <person name="Kreimeyer A."/>
        </authorList>
    </citation>
    <scope>NUCLEOTIDE SEQUENCE [LARGE SCALE GENOMIC DNA]</scope>
    <source>
        <strain evidence="18">ATCC 12662 / DSM 519 / JCM 1433 / CCUG 9281 / NCIMB 10654 / HF</strain>
    </source>
</reference>
<dbReference type="PANTHER" id="PTHR43297">
    <property type="entry name" value="OLIGOPEPTIDE TRANSPORT ATP-BINDING PROTEIN APPD"/>
    <property type="match status" value="1"/>
</dbReference>
<comment type="subcellular location">
    <subcellularLocation>
        <location evidence="1">Cell membrane</location>
        <topology evidence="1">Peripheral membrane protein</topology>
    </subcellularLocation>
</comment>
<evidence type="ECO:0000256" key="6">
    <source>
        <dbReference type="ARBA" id="ARBA00022741"/>
    </source>
</evidence>
<keyword evidence="5" id="KW-0533">Nickel</keyword>
<evidence type="ECO:0000256" key="5">
    <source>
        <dbReference type="ARBA" id="ARBA00022596"/>
    </source>
</evidence>